<protein>
    <recommendedName>
        <fullName evidence="3">RiboL-PSP-HEPN domain-containing protein</fullName>
    </recommendedName>
</protein>
<dbReference type="RefSeq" id="WP_197625516.1">
    <property type="nucleotide sequence ID" value="NZ_CP063073.1"/>
</dbReference>
<evidence type="ECO:0000313" key="1">
    <source>
        <dbReference type="EMBL" id="QOQ73827.1"/>
    </source>
</evidence>
<name>A0A7M1KC68_9PSED</name>
<dbReference type="Proteomes" id="UP000594923">
    <property type="component" value="Chromosome"/>
</dbReference>
<reference evidence="1 2" key="1">
    <citation type="submission" date="2020-10" db="EMBL/GenBank/DDBJ databases">
        <title>High quality whole genome sequence of Pseudomonas poae PMA22.</title>
        <authorList>
            <person name="Hernandez J.G."/>
            <person name="Rodriguez P."/>
            <person name="Cuevas C."/>
            <person name="de la Calle F."/>
            <person name="Galan B."/>
            <person name="Garcia J.L."/>
        </authorList>
    </citation>
    <scope>NUCLEOTIDE SEQUENCE [LARGE SCALE GENOMIC DNA]</scope>
    <source>
        <strain evidence="1 2">PMA22</strain>
    </source>
</reference>
<evidence type="ECO:0008006" key="3">
    <source>
        <dbReference type="Google" id="ProtNLM"/>
    </source>
</evidence>
<dbReference type="EMBL" id="CP063073">
    <property type="protein sequence ID" value="QOQ73827.1"/>
    <property type="molecule type" value="Genomic_DNA"/>
</dbReference>
<dbReference type="AlphaFoldDB" id="A0A7M1KC68"/>
<organism evidence="1 2">
    <name type="scientific">Pseudomonas poae</name>
    <dbReference type="NCBI Taxonomy" id="200451"/>
    <lineage>
        <taxon>Bacteria</taxon>
        <taxon>Pseudomonadati</taxon>
        <taxon>Pseudomonadota</taxon>
        <taxon>Gammaproteobacteria</taxon>
        <taxon>Pseudomonadales</taxon>
        <taxon>Pseudomonadaceae</taxon>
        <taxon>Pseudomonas</taxon>
    </lineage>
</organism>
<evidence type="ECO:0000313" key="2">
    <source>
        <dbReference type="Proteomes" id="UP000594923"/>
    </source>
</evidence>
<gene>
    <name evidence="1" type="ORF">IMF22_20270</name>
</gene>
<sequence length="229" mass="25597">MGAKPKVNHVRDEFIAEINTARNLVVAIRGLPRWSPKSTGAAIHTKHVNQVVELAFMGLVASWEEFLERSLVRYLAGAVTDKNYSPVPKYGSADSISHAYELLSQDSKYDPLKNYLKVSDPRWVYRTADFFFRSHPYGVLNPKTDLIRHASAIRNRVAHSSDKCRSEFKKTALDFLGPAKTSLSSGYSPGTFLLAPAQRIFTGPAIQKNISHFEAFATMFEDLAHSIVP</sequence>
<proteinExistence type="predicted"/>
<accession>A0A7M1KC68</accession>